<accession>A0A833ZTC8</accession>
<dbReference type="GO" id="GO:0071949">
    <property type="term" value="F:FAD binding"/>
    <property type="evidence" value="ECO:0007669"/>
    <property type="project" value="InterPro"/>
</dbReference>
<evidence type="ECO:0000256" key="3">
    <source>
        <dbReference type="ARBA" id="ARBA00022827"/>
    </source>
</evidence>
<reference evidence="5 6" key="1">
    <citation type="journal article" date="2020" name="Nature">
        <title>Six reference-quality genomes reveal evolution of bat adaptations.</title>
        <authorList>
            <person name="Jebb D."/>
            <person name="Huang Z."/>
            <person name="Pippel M."/>
            <person name="Hughes G.M."/>
            <person name="Lavrichenko K."/>
            <person name="Devanna P."/>
            <person name="Winkler S."/>
            <person name="Jermiin L.S."/>
            <person name="Skirmuntt E.C."/>
            <person name="Katzourakis A."/>
            <person name="Burkitt-Gray L."/>
            <person name="Ray D.A."/>
            <person name="Sullivan K.A.M."/>
            <person name="Roscito J.G."/>
            <person name="Kirilenko B.M."/>
            <person name="Davalos L.M."/>
            <person name="Corthals A.P."/>
            <person name="Power M.L."/>
            <person name="Jones G."/>
            <person name="Ransome R.D."/>
            <person name="Dechmann D.K.N."/>
            <person name="Locatelli A.G."/>
            <person name="Puechmaille S.J."/>
            <person name="Fedrigo O."/>
            <person name="Jarvis E.D."/>
            <person name="Hiller M."/>
            <person name="Vernes S.C."/>
            <person name="Myers E.W."/>
            <person name="Teeling E.C."/>
        </authorList>
    </citation>
    <scope>NUCLEOTIDE SEQUENCE [LARGE SCALE GENOMIC DNA]</scope>
    <source>
        <strain evidence="5">Bat1K_MPI-CBG_1</strain>
    </source>
</reference>
<evidence type="ECO:0000313" key="5">
    <source>
        <dbReference type="EMBL" id="KAF6098417.1"/>
    </source>
</evidence>
<dbReference type="InterPro" id="IPR046373">
    <property type="entry name" value="Acyl-CoA_Oxase/DH_mid-dom_sf"/>
</dbReference>
<comment type="caution">
    <text evidence="5">The sequence shown here is derived from an EMBL/GenBank/DDBJ whole genome shotgun (WGS) entry which is preliminary data.</text>
</comment>
<dbReference type="GO" id="GO:0005504">
    <property type="term" value="F:fatty acid binding"/>
    <property type="evidence" value="ECO:0007669"/>
    <property type="project" value="TreeGrafter"/>
</dbReference>
<feature type="domain" description="Acyl-CoA oxidase C-alpha1" evidence="4">
    <location>
        <begin position="46"/>
        <end position="85"/>
    </location>
</feature>
<dbReference type="Gene3D" id="1.20.140.10">
    <property type="entry name" value="Butyryl-CoA Dehydrogenase, subunit A, domain 3"/>
    <property type="match status" value="1"/>
</dbReference>
<dbReference type="Gene3D" id="2.40.110.10">
    <property type="entry name" value="Butyryl-CoA Dehydrogenase, subunit A, domain 2"/>
    <property type="match status" value="1"/>
</dbReference>
<dbReference type="GO" id="GO:0005777">
    <property type="term" value="C:peroxisome"/>
    <property type="evidence" value="ECO:0007669"/>
    <property type="project" value="InterPro"/>
</dbReference>
<dbReference type="GO" id="GO:0000038">
    <property type="term" value="P:very long-chain fatty acid metabolic process"/>
    <property type="evidence" value="ECO:0007669"/>
    <property type="project" value="TreeGrafter"/>
</dbReference>
<dbReference type="InterPro" id="IPR055060">
    <property type="entry name" value="ACOX_C_alpha1"/>
</dbReference>
<organism evidence="5 6">
    <name type="scientific">Phyllostomus discolor</name>
    <name type="common">pale spear-nosed bat</name>
    <dbReference type="NCBI Taxonomy" id="89673"/>
    <lineage>
        <taxon>Eukaryota</taxon>
        <taxon>Metazoa</taxon>
        <taxon>Chordata</taxon>
        <taxon>Craniata</taxon>
        <taxon>Vertebrata</taxon>
        <taxon>Euteleostomi</taxon>
        <taxon>Mammalia</taxon>
        <taxon>Eutheria</taxon>
        <taxon>Laurasiatheria</taxon>
        <taxon>Chiroptera</taxon>
        <taxon>Yangochiroptera</taxon>
        <taxon>Phyllostomidae</taxon>
        <taxon>Phyllostominae</taxon>
        <taxon>Phyllostomus</taxon>
    </lineage>
</organism>
<sequence length="146" mass="16926">MNFEHADNGFLRLDHVRIPRENMLNRFAKVLPDGTYVKLGTAQSNYLTMVVSRVELLLSEIIPLLKKACVIAIRYSVIRRQSQLRPRQVTQKQKSWTIRLSSRNSFLSWPQPMLSTLWQAAFWISSKGPTVPFWTETSATCLSFMH</sequence>
<evidence type="ECO:0000259" key="4">
    <source>
        <dbReference type="Pfam" id="PF22924"/>
    </source>
</evidence>
<dbReference type="GO" id="GO:0003997">
    <property type="term" value="F:acyl-CoA oxidase activity"/>
    <property type="evidence" value="ECO:0007669"/>
    <property type="project" value="InterPro"/>
</dbReference>
<dbReference type="PANTHER" id="PTHR10909:SF344">
    <property type="entry name" value="PEROXISOMAL ACYL-COENZYME A OXIDASE 2"/>
    <property type="match status" value="1"/>
</dbReference>
<comment type="cofactor">
    <cofactor evidence="1">
        <name>FAD</name>
        <dbReference type="ChEBI" id="CHEBI:57692"/>
    </cofactor>
</comment>
<dbReference type="PANTHER" id="PTHR10909">
    <property type="entry name" value="ELECTRON TRANSPORT OXIDOREDUCTASE"/>
    <property type="match status" value="1"/>
</dbReference>
<keyword evidence="2" id="KW-0285">Flavoprotein</keyword>
<evidence type="ECO:0000313" key="6">
    <source>
        <dbReference type="Proteomes" id="UP000664940"/>
    </source>
</evidence>
<dbReference type="GO" id="GO:0033791">
    <property type="term" value="F:3alpha,7alpha,12alpha-trihydroxy-5beta-cholestanoyl-CoA 24-hydroxylase activity"/>
    <property type="evidence" value="ECO:0007669"/>
    <property type="project" value="TreeGrafter"/>
</dbReference>
<protein>
    <submittedName>
        <fullName evidence="5">Acyl-CoA oxidase 2</fullName>
    </submittedName>
</protein>
<evidence type="ECO:0000256" key="2">
    <source>
        <dbReference type="ARBA" id="ARBA00022630"/>
    </source>
</evidence>
<dbReference type="AlphaFoldDB" id="A0A833ZTC8"/>
<dbReference type="GO" id="GO:0055088">
    <property type="term" value="P:lipid homeostasis"/>
    <property type="evidence" value="ECO:0007669"/>
    <property type="project" value="TreeGrafter"/>
</dbReference>
<evidence type="ECO:0000256" key="1">
    <source>
        <dbReference type="ARBA" id="ARBA00001974"/>
    </source>
</evidence>
<keyword evidence="3" id="KW-0274">FAD</keyword>
<gene>
    <name evidence="5" type="ORF">HJG60_000209</name>
</gene>
<dbReference type="Proteomes" id="UP000664940">
    <property type="component" value="Unassembled WGS sequence"/>
</dbReference>
<dbReference type="EMBL" id="JABVXQ010000007">
    <property type="protein sequence ID" value="KAF6098417.1"/>
    <property type="molecule type" value="Genomic_DNA"/>
</dbReference>
<dbReference type="InterPro" id="IPR012258">
    <property type="entry name" value="Acyl-CoA_oxidase"/>
</dbReference>
<dbReference type="GO" id="GO:0033540">
    <property type="term" value="P:fatty acid beta-oxidation using acyl-CoA oxidase"/>
    <property type="evidence" value="ECO:0007669"/>
    <property type="project" value="TreeGrafter"/>
</dbReference>
<proteinExistence type="predicted"/>
<name>A0A833ZTC8_9CHIR</name>
<dbReference type="Pfam" id="PF22924">
    <property type="entry name" value="ACOX_C_alpha1"/>
    <property type="match status" value="1"/>
</dbReference>